<dbReference type="Gene3D" id="3.30.750.24">
    <property type="entry name" value="STAS domain"/>
    <property type="match status" value="1"/>
</dbReference>
<sequence>MLGGLPLVVWEADARTGAFTFVSEHAETLLGYPVTRWTGDRGFWASITHPDDRAAAAEFRARNVAERDDFESDYRVTAADGRVLWVHDVVHVVRGAGGEPRTLRGLMVDVTARRFDEDRERFLAELELALQPLTDAEQIMAEAARGLGEHLGADRCAYARAEADEDHFLMSGDHATGLPHLPGRYSMADFGAGCLRAMRAGEPWVVTDSGTDPAVRDLDAYRLTGIRAVICVPLLKAGRFTAAMAVHQASPRAWTDDDVELVGDVAARCWESLERAHAARELRESERRHRMLFEHAADAVWMADHDLRLVEVNPAACALLGHSRERLLSMSVPDLLLPGSPDRLADLVARVATGEQVTEVWEVRHASGATISVELSIAGTPAGLQAIGRDVTARRAAEAEREAELRREHEIAQALQHSLLPRELPDLARLATAARYRSGSRHAQTGGDWYEVLPTSRTSVAMVVGDVVGKGPRAAAVMGQLRSALAAYLLDGHSPASALQRLDLFATRNPGAVGSTCACLLLDWETGVLRWSAAGHPPPLVVDETGARFLTGTTGTLLGADGTFTENEVHLSPGTSLVLYTDGLVERRDHLIDDDLARLADLVAPLHALDPETITDRITTALLADGHDDDVALVVARYLPAPLSRRDVPATPAVLAEVRTDISRWGALAALPQDTVIDLNLILGEATANSVEHAYPNGGGTLDYSVTRGAGGSLRTQVRDRGRWRPPPADPGHRGRGLAMIRSLAATTIQHGPEGTLIDARLPTNTETTPTTTPPPQVERTPTTPDHRVRINGDLDLTGAAHWRPELLAHAAHGEPLTVDLTEVSYLSSSGMALLLDMAARTTVTVRVTEGSGPARVLGLSALPAHTVAVEVVTT</sequence>
<dbReference type="STRING" id="909613.UO65_4091"/>
<evidence type="ECO:0000259" key="5">
    <source>
        <dbReference type="PROSITE" id="PS50801"/>
    </source>
</evidence>
<evidence type="ECO:0000259" key="3">
    <source>
        <dbReference type="PROSITE" id="PS50112"/>
    </source>
</evidence>
<dbReference type="InterPro" id="IPR003594">
    <property type="entry name" value="HATPase_dom"/>
</dbReference>
<dbReference type="SUPFAM" id="SSF55874">
    <property type="entry name" value="ATPase domain of HSP90 chaperone/DNA topoisomerase II/histidine kinase"/>
    <property type="match status" value="1"/>
</dbReference>
<dbReference type="Pfam" id="PF01590">
    <property type="entry name" value="GAF"/>
    <property type="match status" value="1"/>
</dbReference>
<dbReference type="InterPro" id="IPR036890">
    <property type="entry name" value="HATPase_C_sf"/>
</dbReference>
<dbReference type="PANTHER" id="PTHR43156:SF2">
    <property type="entry name" value="STAGE II SPORULATION PROTEIN E"/>
    <property type="match status" value="1"/>
</dbReference>
<dbReference type="Gene3D" id="3.60.40.10">
    <property type="entry name" value="PPM-type phosphatase domain"/>
    <property type="match status" value="1"/>
</dbReference>
<evidence type="ECO:0000256" key="2">
    <source>
        <dbReference type="SAM" id="MobiDB-lite"/>
    </source>
</evidence>
<protein>
    <submittedName>
        <fullName evidence="6">Sensory box histidine kinase</fullName>
    </submittedName>
</protein>
<dbReference type="InterPro" id="IPR013655">
    <property type="entry name" value="PAS_fold_3"/>
</dbReference>
<feature type="region of interest" description="Disordered" evidence="2">
    <location>
        <begin position="714"/>
        <end position="736"/>
    </location>
</feature>
<dbReference type="PROSITE" id="PS50801">
    <property type="entry name" value="STAS"/>
    <property type="match status" value="1"/>
</dbReference>
<feature type="domain" description="PAS" evidence="3">
    <location>
        <begin position="285"/>
        <end position="355"/>
    </location>
</feature>
<dbReference type="Pfam" id="PF13466">
    <property type="entry name" value="STAS_2"/>
    <property type="match status" value="1"/>
</dbReference>
<dbReference type="InterPro" id="IPR001932">
    <property type="entry name" value="PPM-type_phosphatase-like_dom"/>
</dbReference>
<dbReference type="GO" id="GO:0016791">
    <property type="term" value="F:phosphatase activity"/>
    <property type="evidence" value="ECO:0007669"/>
    <property type="project" value="TreeGrafter"/>
</dbReference>
<feature type="domain" description="STAS" evidence="5">
    <location>
        <begin position="789"/>
        <end position="838"/>
    </location>
</feature>
<dbReference type="PATRIC" id="fig|909613.9.peg.4092"/>
<feature type="region of interest" description="Disordered" evidence="2">
    <location>
        <begin position="756"/>
        <end position="786"/>
    </location>
</feature>
<dbReference type="SMART" id="SM00091">
    <property type="entry name" value="PAS"/>
    <property type="match status" value="2"/>
</dbReference>
<dbReference type="Gene3D" id="3.30.565.10">
    <property type="entry name" value="Histidine kinase-like ATPase, C-terminal domain"/>
    <property type="match status" value="1"/>
</dbReference>
<dbReference type="eggNOG" id="COG2203">
    <property type="taxonomic scope" value="Bacteria"/>
</dbReference>
<gene>
    <name evidence="6" type="ORF">UO65_4091</name>
</gene>
<dbReference type="InterPro" id="IPR036513">
    <property type="entry name" value="STAS_dom_sf"/>
</dbReference>
<dbReference type="Pfam" id="PF07228">
    <property type="entry name" value="SpoIIE"/>
    <property type="match status" value="1"/>
</dbReference>
<evidence type="ECO:0000256" key="1">
    <source>
        <dbReference type="ARBA" id="ARBA00022801"/>
    </source>
</evidence>
<dbReference type="NCBIfam" id="TIGR00229">
    <property type="entry name" value="sensory_box"/>
    <property type="match status" value="2"/>
</dbReference>
<dbReference type="InterPro" id="IPR000700">
    <property type="entry name" value="PAS-assoc_C"/>
</dbReference>
<dbReference type="PROSITE" id="PS50112">
    <property type="entry name" value="PAS"/>
    <property type="match status" value="2"/>
</dbReference>
<dbReference type="Pfam" id="PF08448">
    <property type="entry name" value="PAS_4"/>
    <property type="match status" value="1"/>
</dbReference>
<dbReference type="PROSITE" id="PS50113">
    <property type="entry name" value="PAC"/>
    <property type="match status" value="1"/>
</dbReference>
<dbReference type="InterPro" id="IPR013656">
    <property type="entry name" value="PAS_4"/>
</dbReference>
<name>W7IVA4_9PSEU</name>
<comment type="caution">
    <text evidence="6">The sequence shown here is derived from an EMBL/GenBank/DDBJ whole genome shotgun (WGS) entry which is preliminary data.</text>
</comment>
<dbReference type="Pfam" id="PF08447">
    <property type="entry name" value="PAS_3"/>
    <property type="match status" value="1"/>
</dbReference>
<dbReference type="SMART" id="SM00086">
    <property type="entry name" value="PAC"/>
    <property type="match status" value="2"/>
</dbReference>
<dbReference type="SUPFAM" id="SSF81606">
    <property type="entry name" value="PP2C-like"/>
    <property type="match status" value="1"/>
</dbReference>
<evidence type="ECO:0000313" key="7">
    <source>
        <dbReference type="Proteomes" id="UP000019277"/>
    </source>
</evidence>
<dbReference type="Proteomes" id="UP000019277">
    <property type="component" value="Unassembled WGS sequence"/>
</dbReference>
<dbReference type="eggNOG" id="COG2172">
    <property type="taxonomic scope" value="Bacteria"/>
</dbReference>
<reference evidence="6 7" key="1">
    <citation type="journal article" date="2014" name="Genome Announc.">
        <title>Draft Genome Sequence of the Antitrypanosomally Active Sponge-Associated Bacterium Actinokineospora sp. Strain EG49.</title>
        <authorList>
            <person name="Harjes J."/>
            <person name="Ryu T."/>
            <person name="Abdelmohsen U.R."/>
            <person name="Moitinho-Silva L."/>
            <person name="Horn H."/>
            <person name="Ravasi T."/>
            <person name="Hentschel U."/>
        </authorList>
    </citation>
    <scope>NUCLEOTIDE SEQUENCE [LARGE SCALE GENOMIC DNA]</scope>
    <source>
        <strain evidence="6 7">EG49</strain>
    </source>
</reference>
<evidence type="ECO:0000259" key="4">
    <source>
        <dbReference type="PROSITE" id="PS50113"/>
    </source>
</evidence>
<dbReference type="SMART" id="SM00065">
    <property type="entry name" value="GAF"/>
    <property type="match status" value="1"/>
</dbReference>
<evidence type="ECO:0000313" key="6">
    <source>
        <dbReference type="EMBL" id="EWC60667.1"/>
    </source>
</evidence>
<dbReference type="InterPro" id="IPR000014">
    <property type="entry name" value="PAS"/>
</dbReference>
<dbReference type="InterPro" id="IPR001610">
    <property type="entry name" value="PAC"/>
</dbReference>
<dbReference type="SUPFAM" id="SSF52091">
    <property type="entry name" value="SpoIIaa-like"/>
    <property type="match status" value="1"/>
</dbReference>
<dbReference type="Gene3D" id="3.30.450.20">
    <property type="entry name" value="PAS domain"/>
    <property type="match status" value="2"/>
</dbReference>
<keyword evidence="7" id="KW-1185">Reference proteome</keyword>
<keyword evidence="6" id="KW-0808">Transferase</keyword>
<dbReference type="InterPro" id="IPR036457">
    <property type="entry name" value="PPM-type-like_dom_sf"/>
</dbReference>
<dbReference type="SUPFAM" id="SSF55785">
    <property type="entry name" value="PYP-like sensor domain (PAS domain)"/>
    <property type="match status" value="2"/>
</dbReference>
<dbReference type="CDD" id="cd07043">
    <property type="entry name" value="STAS_anti-anti-sigma_factors"/>
    <property type="match status" value="1"/>
</dbReference>
<dbReference type="SMART" id="SM00331">
    <property type="entry name" value="PP2C_SIG"/>
    <property type="match status" value="1"/>
</dbReference>
<dbReference type="eggNOG" id="COG2208">
    <property type="taxonomic scope" value="Bacteria"/>
</dbReference>
<dbReference type="InterPro" id="IPR029016">
    <property type="entry name" value="GAF-like_dom_sf"/>
</dbReference>
<dbReference type="PANTHER" id="PTHR43156">
    <property type="entry name" value="STAGE II SPORULATION PROTEIN E-RELATED"/>
    <property type="match status" value="1"/>
</dbReference>
<keyword evidence="1" id="KW-0378">Hydrolase</keyword>
<dbReference type="EMBL" id="AYXG01000148">
    <property type="protein sequence ID" value="EWC60667.1"/>
    <property type="molecule type" value="Genomic_DNA"/>
</dbReference>
<dbReference type="GO" id="GO:0016301">
    <property type="term" value="F:kinase activity"/>
    <property type="evidence" value="ECO:0007669"/>
    <property type="project" value="UniProtKB-KW"/>
</dbReference>
<organism evidence="6 7">
    <name type="scientific">Actinokineospora spheciospongiae</name>
    <dbReference type="NCBI Taxonomy" id="909613"/>
    <lineage>
        <taxon>Bacteria</taxon>
        <taxon>Bacillati</taxon>
        <taxon>Actinomycetota</taxon>
        <taxon>Actinomycetes</taxon>
        <taxon>Pseudonocardiales</taxon>
        <taxon>Pseudonocardiaceae</taxon>
        <taxon>Actinokineospora</taxon>
    </lineage>
</organism>
<dbReference type="InterPro" id="IPR058548">
    <property type="entry name" value="MlaB-like_STAS"/>
</dbReference>
<proteinExistence type="predicted"/>
<dbReference type="InterPro" id="IPR035965">
    <property type="entry name" value="PAS-like_dom_sf"/>
</dbReference>
<dbReference type="Gene3D" id="3.30.450.40">
    <property type="match status" value="1"/>
</dbReference>
<dbReference type="InterPro" id="IPR002645">
    <property type="entry name" value="STAS_dom"/>
</dbReference>
<feature type="domain" description="PAC" evidence="4">
    <location>
        <begin position="70"/>
        <end position="122"/>
    </location>
</feature>
<dbReference type="AlphaFoldDB" id="W7IVA4"/>
<keyword evidence="6" id="KW-0418">Kinase</keyword>
<feature type="domain" description="PAS" evidence="3">
    <location>
        <begin position="1"/>
        <end position="68"/>
    </location>
</feature>
<accession>W7IVA4</accession>
<dbReference type="SUPFAM" id="SSF55781">
    <property type="entry name" value="GAF domain-like"/>
    <property type="match status" value="1"/>
</dbReference>
<dbReference type="InterPro" id="IPR052016">
    <property type="entry name" value="Bact_Sigma-Reg"/>
</dbReference>
<dbReference type="CDD" id="cd16936">
    <property type="entry name" value="HATPase_RsbW-like"/>
    <property type="match status" value="1"/>
</dbReference>
<dbReference type="eggNOG" id="COG2202">
    <property type="taxonomic scope" value="Bacteria"/>
</dbReference>
<dbReference type="InterPro" id="IPR003018">
    <property type="entry name" value="GAF"/>
</dbReference>
<dbReference type="Pfam" id="PF13581">
    <property type="entry name" value="HATPase_c_2"/>
    <property type="match status" value="1"/>
</dbReference>
<dbReference type="CDD" id="cd00130">
    <property type="entry name" value="PAS"/>
    <property type="match status" value="2"/>
</dbReference>